<keyword evidence="3" id="KW-1185">Reference proteome</keyword>
<evidence type="ECO:0000313" key="3">
    <source>
        <dbReference type="Proteomes" id="UP001058120"/>
    </source>
</evidence>
<dbReference type="SUPFAM" id="SSF51182">
    <property type="entry name" value="RmlC-like cupins"/>
    <property type="match status" value="1"/>
</dbReference>
<sequence length="120" mass="13782">MNNTLVLFDPNNALEETEKEIDKQFIVEGNPKTRLWKCFISEDQKIHSGFWTCQGGAFVIPAHTSNEMCTVLEGEAIVETENGKQFHIKAGDTIFIPYGIKNTWYVKDFIRKSYICSFPQ</sequence>
<evidence type="ECO:0000259" key="1">
    <source>
        <dbReference type="Pfam" id="PF05899"/>
    </source>
</evidence>
<dbReference type="PANTHER" id="PTHR40943:SF1">
    <property type="entry name" value="CYTOPLASMIC PROTEIN"/>
    <property type="match status" value="1"/>
</dbReference>
<dbReference type="EMBL" id="CP065938">
    <property type="protein sequence ID" value="UWX05684.1"/>
    <property type="molecule type" value="Genomic_DNA"/>
</dbReference>
<dbReference type="PANTHER" id="PTHR40943">
    <property type="entry name" value="CYTOPLASMIC PROTEIN-RELATED"/>
    <property type="match status" value="1"/>
</dbReference>
<dbReference type="InterPro" id="IPR011051">
    <property type="entry name" value="RmlC_Cupin_sf"/>
</dbReference>
<reference evidence="2" key="1">
    <citation type="submission" date="2020-12" db="EMBL/GenBank/DDBJ databases">
        <title>Taurinivorans muris gen. nov., sp. nov., fundamental and realized metabolic niche of a ubiquitous sulfidogenic bacterium in the murine intestine.</title>
        <authorList>
            <person name="Ye H."/>
            <person name="Hanson B.T."/>
            <person name="Loy A."/>
        </authorList>
    </citation>
    <scope>NUCLEOTIDE SEQUENCE</scope>
    <source>
        <strain evidence="2">LT0009</strain>
    </source>
</reference>
<name>A0ABY5Y0H0_9BACT</name>
<dbReference type="InterPro" id="IPR014710">
    <property type="entry name" value="RmlC-like_jellyroll"/>
</dbReference>
<dbReference type="InterPro" id="IPR008579">
    <property type="entry name" value="UGlyAH_Cupin_dom"/>
</dbReference>
<dbReference type="Proteomes" id="UP001058120">
    <property type="component" value="Chromosome"/>
</dbReference>
<feature type="domain" description="(S)-ureidoglycine aminohydrolase cupin" evidence="1">
    <location>
        <begin position="41"/>
        <end position="114"/>
    </location>
</feature>
<dbReference type="Gene3D" id="2.60.120.10">
    <property type="entry name" value="Jelly Rolls"/>
    <property type="match status" value="1"/>
</dbReference>
<accession>A0ABY5Y0H0</accession>
<gene>
    <name evidence="2" type="ORF">JBF11_09625</name>
</gene>
<evidence type="ECO:0000313" key="2">
    <source>
        <dbReference type="EMBL" id="UWX05684.1"/>
    </source>
</evidence>
<proteinExistence type="predicted"/>
<organism evidence="2 3">
    <name type="scientific">Taurinivorans muris</name>
    <dbReference type="NCBI Taxonomy" id="2787751"/>
    <lineage>
        <taxon>Bacteria</taxon>
        <taxon>Pseudomonadati</taxon>
        <taxon>Thermodesulfobacteriota</taxon>
        <taxon>Desulfovibrionia</taxon>
        <taxon>Desulfovibrionales</taxon>
        <taxon>Desulfovibrionaceae</taxon>
        <taxon>Taurinivorans</taxon>
    </lineage>
</organism>
<dbReference type="RefSeq" id="WP_334315271.1">
    <property type="nucleotide sequence ID" value="NZ_CP065938.1"/>
</dbReference>
<dbReference type="Pfam" id="PF05899">
    <property type="entry name" value="Cupin_3"/>
    <property type="match status" value="1"/>
</dbReference>
<protein>
    <submittedName>
        <fullName evidence="2">DUF861 domain-containing protein</fullName>
    </submittedName>
</protein>